<dbReference type="EMBL" id="FXAH01000025">
    <property type="protein sequence ID" value="SMF82134.1"/>
    <property type="molecule type" value="Genomic_DNA"/>
</dbReference>
<protein>
    <submittedName>
        <fullName evidence="1">Uncharacterized protein</fullName>
    </submittedName>
</protein>
<dbReference type="AlphaFoldDB" id="A0A1X7H9X9"/>
<evidence type="ECO:0000313" key="1">
    <source>
        <dbReference type="EMBL" id="SMF82134.1"/>
    </source>
</evidence>
<keyword evidence="2" id="KW-1185">Reference proteome</keyword>
<dbReference type="Proteomes" id="UP000192911">
    <property type="component" value="Unassembled WGS sequence"/>
</dbReference>
<name>A0A1X7H9X9_TRICW</name>
<reference evidence="2" key="1">
    <citation type="submission" date="2017-04" db="EMBL/GenBank/DDBJ databases">
        <authorList>
            <person name="Varghese N."/>
            <person name="Submissions S."/>
        </authorList>
    </citation>
    <scope>NUCLEOTIDE SEQUENCE [LARGE SCALE GENOMIC DNA]</scope>
    <source>
        <strain evidence="2">Ballard 720</strain>
    </source>
</reference>
<evidence type="ECO:0000313" key="2">
    <source>
        <dbReference type="Proteomes" id="UP000192911"/>
    </source>
</evidence>
<proteinExistence type="predicted"/>
<accession>A0A1X7H9X9</accession>
<dbReference type="STRING" id="28094.SAMN06295900_12516"/>
<sequence length="196" mass="21906">MTGGRRRAAPRLSSRGRGQLRYHPCSFADGVIGYQARKETTVIDVNVWLTSQEHSLRAIGEVMGERGLIVVGMGRAGERGFQMIYRFSDACDSLAASGVNVIFVYPKESARHVFDATSIRGARYRGKSCLFLDAQGRFFRSPVHPRSLRAIHVDRELQQRAAADVPLLDETWDKRLRAFFTAVAVPPAQVETHAHH</sequence>
<gene>
    <name evidence="1" type="ORF">SAMN06295900_12516</name>
</gene>
<organism evidence="1 2">
    <name type="scientific">Trinickia caryophylli</name>
    <name type="common">Paraburkholderia caryophylli</name>
    <dbReference type="NCBI Taxonomy" id="28094"/>
    <lineage>
        <taxon>Bacteria</taxon>
        <taxon>Pseudomonadati</taxon>
        <taxon>Pseudomonadota</taxon>
        <taxon>Betaproteobacteria</taxon>
        <taxon>Burkholderiales</taxon>
        <taxon>Burkholderiaceae</taxon>
        <taxon>Trinickia</taxon>
    </lineage>
</organism>